<gene>
    <name evidence="11" type="ORF">C1I92_11695</name>
</gene>
<dbReference type="InterPro" id="IPR006037">
    <property type="entry name" value="RCK_C"/>
</dbReference>
<feature type="transmembrane region" description="Helical" evidence="9">
    <location>
        <begin position="6"/>
        <end position="28"/>
    </location>
</feature>
<dbReference type="GO" id="GO:0008324">
    <property type="term" value="F:monoatomic cation transmembrane transporter activity"/>
    <property type="evidence" value="ECO:0007669"/>
    <property type="project" value="InterPro"/>
</dbReference>
<dbReference type="NCBIfam" id="NF003715">
    <property type="entry name" value="PRK05326.1-2"/>
    <property type="match status" value="1"/>
</dbReference>
<dbReference type="GO" id="GO:0005886">
    <property type="term" value="C:plasma membrane"/>
    <property type="evidence" value="ECO:0007669"/>
    <property type="project" value="UniProtKB-SubCell"/>
</dbReference>
<keyword evidence="4" id="KW-1003">Cell membrane</keyword>
<feature type="transmembrane region" description="Helical" evidence="9">
    <location>
        <begin position="271"/>
        <end position="289"/>
    </location>
</feature>
<feature type="transmembrane region" description="Helical" evidence="9">
    <location>
        <begin position="214"/>
        <end position="235"/>
    </location>
</feature>
<dbReference type="InterPro" id="IPR038770">
    <property type="entry name" value="Na+/solute_symporter_sf"/>
</dbReference>
<proteinExistence type="predicted"/>
<comment type="caution">
    <text evidence="11">The sequence shown here is derived from an EMBL/GenBank/DDBJ whole genome shotgun (WGS) entry which is preliminary data.</text>
</comment>
<comment type="subcellular location">
    <subcellularLocation>
        <location evidence="1">Cell membrane</location>
        <topology evidence="1">Multi-pass membrane protein</topology>
    </subcellularLocation>
</comment>
<keyword evidence="8 9" id="KW-0472">Membrane</keyword>
<evidence type="ECO:0000256" key="5">
    <source>
        <dbReference type="ARBA" id="ARBA00022692"/>
    </source>
</evidence>
<dbReference type="PANTHER" id="PTHR32507:SF7">
    <property type="entry name" value="K(+)_H(+) ANTIPORTER NHAP2"/>
    <property type="match status" value="1"/>
</dbReference>
<evidence type="ECO:0000256" key="9">
    <source>
        <dbReference type="SAM" id="Phobius"/>
    </source>
</evidence>
<protein>
    <submittedName>
        <fullName evidence="11">Potassium/proton antiporter</fullName>
    </submittedName>
</protein>
<dbReference type="EMBL" id="POTW01000023">
    <property type="protein sequence ID" value="PZF83597.1"/>
    <property type="molecule type" value="Genomic_DNA"/>
</dbReference>
<dbReference type="Proteomes" id="UP000248764">
    <property type="component" value="Unassembled WGS sequence"/>
</dbReference>
<feature type="transmembrane region" description="Helical" evidence="9">
    <location>
        <begin position="60"/>
        <end position="77"/>
    </location>
</feature>
<feature type="transmembrane region" description="Helical" evidence="9">
    <location>
        <begin position="89"/>
        <end position="112"/>
    </location>
</feature>
<dbReference type="SUPFAM" id="SSF116726">
    <property type="entry name" value="TrkA C-terminal domain-like"/>
    <property type="match status" value="1"/>
</dbReference>
<feature type="transmembrane region" description="Helical" evidence="9">
    <location>
        <begin position="358"/>
        <end position="375"/>
    </location>
</feature>
<keyword evidence="5 9" id="KW-0812">Transmembrane</keyword>
<dbReference type="NCBIfam" id="NF003716">
    <property type="entry name" value="PRK05326.1-3"/>
    <property type="match status" value="1"/>
</dbReference>
<feature type="transmembrane region" description="Helical" evidence="9">
    <location>
        <begin position="181"/>
        <end position="202"/>
    </location>
</feature>
<reference evidence="11 12" key="1">
    <citation type="submission" date="2018-01" db="EMBL/GenBank/DDBJ databases">
        <title>Draft genome sequence of Jiangella sp. GTF31.</title>
        <authorList>
            <person name="Sahin N."/>
            <person name="Ay H."/>
            <person name="Saygin H."/>
        </authorList>
    </citation>
    <scope>NUCLEOTIDE SEQUENCE [LARGE SCALE GENOMIC DNA]</scope>
    <source>
        <strain evidence="11 12">GTF31</strain>
    </source>
</reference>
<keyword evidence="3" id="KW-0050">Antiport</keyword>
<keyword evidence="12" id="KW-1185">Reference proteome</keyword>
<dbReference type="PROSITE" id="PS51202">
    <property type="entry name" value="RCK_C"/>
    <property type="match status" value="1"/>
</dbReference>
<dbReference type="GO" id="GO:1902600">
    <property type="term" value="P:proton transmembrane transport"/>
    <property type="evidence" value="ECO:0007669"/>
    <property type="project" value="InterPro"/>
</dbReference>
<dbReference type="GO" id="GO:0015297">
    <property type="term" value="F:antiporter activity"/>
    <property type="evidence" value="ECO:0007669"/>
    <property type="project" value="UniProtKB-KW"/>
</dbReference>
<feature type="transmembrane region" description="Helical" evidence="9">
    <location>
        <begin position="241"/>
        <end position="259"/>
    </location>
</feature>
<evidence type="ECO:0000259" key="10">
    <source>
        <dbReference type="PROSITE" id="PS51202"/>
    </source>
</evidence>
<evidence type="ECO:0000256" key="4">
    <source>
        <dbReference type="ARBA" id="ARBA00022475"/>
    </source>
</evidence>
<dbReference type="GO" id="GO:0006813">
    <property type="term" value="P:potassium ion transport"/>
    <property type="evidence" value="ECO:0007669"/>
    <property type="project" value="InterPro"/>
</dbReference>
<keyword evidence="2" id="KW-0813">Transport</keyword>
<dbReference type="Gene3D" id="1.20.1530.20">
    <property type="match status" value="1"/>
</dbReference>
<name>A0A2W2C694_9ACTN</name>
<dbReference type="Gene3D" id="3.30.70.1450">
    <property type="entry name" value="Regulator of K+ conductance, C-terminal domain"/>
    <property type="match status" value="1"/>
</dbReference>
<feature type="domain" description="RCK C-terminal" evidence="10">
    <location>
        <begin position="400"/>
        <end position="482"/>
    </location>
</feature>
<feature type="transmembrane region" description="Helical" evidence="9">
    <location>
        <begin position="118"/>
        <end position="137"/>
    </location>
</feature>
<evidence type="ECO:0000256" key="7">
    <source>
        <dbReference type="ARBA" id="ARBA00023065"/>
    </source>
</evidence>
<evidence type="ECO:0000256" key="1">
    <source>
        <dbReference type="ARBA" id="ARBA00004651"/>
    </source>
</evidence>
<dbReference type="Pfam" id="PF02080">
    <property type="entry name" value="TrkA_C"/>
    <property type="match status" value="1"/>
</dbReference>
<sequence>MTVDSLNVALLAGAAVLIVAVVAVRVSLRLGLPSLVLYLLIGVALGESGIGIQFSDPELARSFAYAALIVILAEGGLTTQWDEVRPVFGIGLSLATVGVVVSTAVVAVVAHYALGLHWLPAILLGAIFAPTDAAAVFSTLRRLPLKRRLSGALEAESGLNDAPAIVLVTILSVSHGSGDGFVLIGLTVVYELIGGAVLGYVVGRVGAAILRRTALPASGLYPLVVLTLTVLAYGVAAYAHMSGFAAVYIAALVLGNSHLPHRAATRSFVEGLAWLAQIGLFVMLGLLASPSDMPGAFVAAVVAGAVLTFVARPISVWAATAPFLMSVREKVFLSWAGLRGAVPVVFATIPLAEGVDRADWLFAVVFIVSILYTLIQAPTLPWLAGRLGMVPAFATRDADVESAPLERLDADLIHVRVPPGSKLHGVEVNELRVPPGVGIALIVRGDTSMVPGPRTKLQQGDEILIVAPRALRRATESRLRAVGRRGRLAGWFGERGQAEPDDD</sequence>
<accession>A0A2W2C694</accession>
<evidence type="ECO:0000256" key="8">
    <source>
        <dbReference type="ARBA" id="ARBA00023136"/>
    </source>
</evidence>
<keyword evidence="7" id="KW-0406">Ion transport</keyword>
<dbReference type="AlphaFoldDB" id="A0A2W2C694"/>
<keyword evidence="6 9" id="KW-1133">Transmembrane helix</keyword>
<evidence type="ECO:0000256" key="2">
    <source>
        <dbReference type="ARBA" id="ARBA00022448"/>
    </source>
</evidence>
<evidence type="ECO:0000256" key="6">
    <source>
        <dbReference type="ARBA" id="ARBA00022989"/>
    </source>
</evidence>
<dbReference type="Pfam" id="PF00999">
    <property type="entry name" value="Na_H_Exchanger"/>
    <property type="match status" value="1"/>
</dbReference>
<organism evidence="11 12">
    <name type="scientific">Jiangella anatolica</name>
    <dbReference type="NCBI Taxonomy" id="2670374"/>
    <lineage>
        <taxon>Bacteria</taxon>
        <taxon>Bacillati</taxon>
        <taxon>Actinomycetota</taxon>
        <taxon>Actinomycetes</taxon>
        <taxon>Jiangellales</taxon>
        <taxon>Jiangellaceae</taxon>
        <taxon>Jiangella</taxon>
    </lineage>
</organism>
<feature type="transmembrane region" description="Helical" evidence="9">
    <location>
        <begin position="295"/>
        <end position="319"/>
    </location>
</feature>
<dbReference type="InterPro" id="IPR006153">
    <property type="entry name" value="Cation/H_exchanger_TM"/>
</dbReference>
<dbReference type="PANTHER" id="PTHR32507">
    <property type="entry name" value="NA(+)/H(+) ANTIPORTER 1"/>
    <property type="match status" value="1"/>
</dbReference>
<dbReference type="RefSeq" id="WP_111254841.1">
    <property type="nucleotide sequence ID" value="NZ_POTW01000023.1"/>
</dbReference>
<evidence type="ECO:0000313" key="12">
    <source>
        <dbReference type="Proteomes" id="UP000248764"/>
    </source>
</evidence>
<dbReference type="InterPro" id="IPR036721">
    <property type="entry name" value="RCK_C_sf"/>
</dbReference>
<evidence type="ECO:0000313" key="11">
    <source>
        <dbReference type="EMBL" id="PZF83597.1"/>
    </source>
</evidence>
<evidence type="ECO:0000256" key="3">
    <source>
        <dbReference type="ARBA" id="ARBA00022449"/>
    </source>
</evidence>
<feature type="transmembrane region" description="Helical" evidence="9">
    <location>
        <begin position="331"/>
        <end position="352"/>
    </location>
</feature>
<feature type="transmembrane region" description="Helical" evidence="9">
    <location>
        <begin position="35"/>
        <end position="54"/>
    </location>
</feature>